<evidence type="ECO:0000313" key="6">
    <source>
        <dbReference type="EMBL" id="QPT07421.1"/>
    </source>
</evidence>
<dbReference type="GO" id="GO:0000287">
    <property type="term" value="F:magnesium ion binding"/>
    <property type="evidence" value="ECO:0007669"/>
    <property type="project" value="TreeGrafter"/>
</dbReference>
<accession>A0A7T3A7L5</accession>
<reference evidence="6 7" key="1">
    <citation type="submission" date="2020-12" db="EMBL/GenBank/DDBJ databases">
        <title>FDA dAtabase for Regulatory Grade micrObial Sequences (FDA-ARGOS): Supporting development and validation of Infectious Disease Dx tests.</title>
        <authorList>
            <person name="Sproer C."/>
            <person name="Gronow S."/>
            <person name="Severitt S."/>
            <person name="Schroder I."/>
            <person name="Tallon L."/>
            <person name="Sadzewicz L."/>
            <person name="Zhao X."/>
            <person name="Boylan J."/>
            <person name="Ott S."/>
            <person name="Bowen H."/>
            <person name="Vavikolanu K."/>
            <person name="Mehta A."/>
            <person name="Aluvathingal J."/>
            <person name="Nadendla S."/>
            <person name="Lowell S."/>
            <person name="Myers T."/>
            <person name="Yan Y."/>
            <person name="Sichtig H."/>
        </authorList>
    </citation>
    <scope>NUCLEOTIDE SEQUENCE [LARGE SCALE GENOMIC DNA]</scope>
    <source>
        <strain evidence="6 7">FDAARGOS_881</strain>
    </source>
</reference>
<gene>
    <name evidence="6" type="ORF">I6G38_11195</name>
</gene>
<proteinExistence type="inferred from homology"/>
<dbReference type="Pfam" id="PF15617">
    <property type="entry name" value="C-C_Bond_Lyase"/>
    <property type="match status" value="1"/>
</dbReference>
<keyword evidence="4 5" id="KW-0460">Magnesium</keyword>
<dbReference type="InterPro" id="IPR015813">
    <property type="entry name" value="Pyrv/PenolPyrv_kinase-like_dom"/>
</dbReference>
<evidence type="ECO:0000313" key="7">
    <source>
        <dbReference type="Proteomes" id="UP000594836"/>
    </source>
</evidence>
<dbReference type="EMBL" id="CP065713">
    <property type="protein sequence ID" value="QPT07421.1"/>
    <property type="molecule type" value="Genomic_DNA"/>
</dbReference>
<evidence type="ECO:0000256" key="4">
    <source>
        <dbReference type="ARBA" id="ARBA00022842"/>
    </source>
</evidence>
<dbReference type="AlphaFoldDB" id="A0A7T3A7L5"/>
<name>A0A7T3A7L5_SPHPI</name>
<comment type="cofactor">
    <cofactor evidence="1">
        <name>Mg(2+)</name>
        <dbReference type="ChEBI" id="CHEBI:18420"/>
    </cofactor>
</comment>
<evidence type="ECO:0000256" key="5">
    <source>
        <dbReference type="PIRSR" id="PIRSR015582-2"/>
    </source>
</evidence>
<dbReference type="InterPro" id="IPR040442">
    <property type="entry name" value="Pyrv_kinase-like_dom_sf"/>
</dbReference>
<keyword evidence="6" id="KW-0456">Lyase</keyword>
<sequence>MMSAMTLGATLYMPCTRPDLFERLFGPVAVPGLRSAVLCLEDAVLDSDIPLAMAHLAALLRRLAQRDAVPGEPMIFVRPRDGAMLDHILRLPGIERVQGFVLPKAHADNMPAYLSLPYAPGHRLMPTLETREALDPYELRRLRDQLLAVQDRILALRIGGNDLLQTMGLRRVAGRTAYDGPLSAVIGMLVSCFAPWGFALSAPVFERFGDTSLLRDEVQRDVEHGLFTKSAIHPNQVPVIQAALAVPSHQWREAQAILAPDSAAVFAHHGVMCEPSTHRGWAERTLARADAFGVADPMDTPRRYRCAHEDRGE</sequence>
<evidence type="ECO:0000256" key="1">
    <source>
        <dbReference type="ARBA" id="ARBA00001946"/>
    </source>
</evidence>
<dbReference type="GO" id="GO:0006107">
    <property type="term" value="P:oxaloacetate metabolic process"/>
    <property type="evidence" value="ECO:0007669"/>
    <property type="project" value="TreeGrafter"/>
</dbReference>
<dbReference type="Gene3D" id="3.20.20.60">
    <property type="entry name" value="Phosphoenolpyruvate-binding domains"/>
    <property type="match status" value="1"/>
</dbReference>
<dbReference type="InterPro" id="IPR039480">
    <property type="entry name" value="C-C_Bond_Lyase-like"/>
</dbReference>
<dbReference type="PIRSF" id="PIRSF015582">
    <property type="entry name" value="Cit_lyase_B"/>
    <property type="match status" value="1"/>
</dbReference>
<organism evidence="6 7">
    <name type="scientific">Sphingomonas paucimobilis</name>
    <name type="common">Pseudomonas paucimobilis</name>
    <dbReference type="NCBI Taxonomy" id="13689"/>
    <lineage>
        <taxon>Bacteria</taxon>
        <taxon>Pseudomonadati</taxon>
        <taxon>Pseudomonadota</taxon>
        <taxon>Alphaproteobacteria</taxon>
        <taxon>Sphingomonadales</taxon>
        <taxon>Sphingomonadaceae</taxon>
        <taxon>Sphingomonas</taxon>
    </lineage>
</organism>
<feature type="binding site" evidence="5">
    <location>
        <position position="162"/>
    </location>
    <ligand>
        <name>Mg(2+)</name>
        <dbReference type="ChEBI" id="CHEBI:18420"/>
    </ligand>
</feature>
<dbReference type="PANTHER" id="PTHR32308">
    <property type="entry name" value="LYASE BETA SUBUNIT, PUTATIVE (AFU_ORTHOLOGUE AFUA_4G13030)-RELATED"/>
    <property type="match status" value="1"/>
</dbReference>
<dbReference type="SUPFAM" id="SSF51621">
    <property type="entry name" value="Phosphoenolpyruvate/pyruvate domain"/>
    <property type="match status" value="1"/>
</dbReference>
<keyword evidence="3 5" id="KW-0479">Metal-binding</keyword>
<comment type="similarity">
    <text evidence="2">Belongs to the HpcH/HpaI aldolase family.</text>
</comment>
<evidence type="ECO:0000256" key="2">
    <source>
        <dbReference type="ARBA" id="ARBA00005568"/>
    </source>
</evidence>
<dbReference type="GO" id="GO:0016829">
    <property type="term" value="F:lyase activity"/>
    <property type="evidence" value="ECO:0007669"/>
    <property type="project" value="UniProtKB-KW"/>
</dbReference>
<evidence type="ECO:0000256" key="3">
    <source>
        <dbReference type="ARBA" id="ARBA00022723"/>
    </source>
</evidence>
<protein>
    <submittedName>
        <fullName evidence="6">HpcH/HpaI aldolase/citrate lyase family protein</fullName>
    </submittedName>
</protein>
<dbReference type="PANTHER" id="PTHR32308:SF10">
    <property type="entry name" value="CITRATE LYASE SUBUNIT BETA"/>
    <property type="match status" value="1"/>
</dbReference>
<dbReference type="Proteomes" id="UP000594836">
    <property type="component" value="Chromosome"/>
</dbReference>
<dbReference type="InterPro" id="IPR011206">
    <property type="entry name" value="Citrate_lyase_beta/mcl1/mcl2"/>
</dbReference>